<accession>A0ABV3PBN2</accession>
<keyword evidence="1" id="KW-1133">Transmembrane helix</keyword>
<dbReference type="EMBL" id="JBFNQN010000015">
    <property type="protein sequence ID" value="MEW9267015.1"/>
    <property type="molecule type" value="Genomic_DNA"/>
</dbReference>
<proteinExistence type="predicted"/>
<evidence type="ECO:0008006" key="4">
    <source>
        <dbReference type="Google" id="ProtNLM"/>
    </source>
</evidence>
<evidence type="ECO:0000256" key="1">
    <source>
        <dbReference type="SAM" id="Phobius"/>
    </source>
</evidence>
<keyword evidence="3" id="KW-1185">Reference proteome</keyword>
<gene>
    <name evidence="2" type="ORF">AB1207_19875</name>
</gene>
<keyword evidence="1" id="KW-0472">Membrane</keyword>
<evidence type="ECO:0000313" key="3">
    <source>
        <dbReference type="Proteomes" id="UP001555826"/>
    </source>
</evidence>
<feature type="transmembrane region" description="Helical" evidence="1">
    <location>
        <begin position="59"/>
        <end position="79"/>
    </location>
</feature>
<evidence type="ECO:0000313" key="2">
    <source>
        <dbReference type="EMBL" id="MEW9267015.1"/>
    </source>
</evidence>
<dbReference type="RefSeq" id="WP_367640190.1">
    <property type="nucleotide sequence ID" value="NZ_JBFNQN010000015.1"/>
</dbReference>
<comment type="caution">
    <text evidence="2">The sequence shown here is derived from an EMBL/GenBank/DDBJ whole genome shotgun (WGS) entry which is preliminary data.</text>
</comment>
<reference evidence="2 3" key="1">
    <citation type="submission" date="2024-07" db="EMBL/GenBank/DDBJ databases">
        <authorList>
            <person name="Thanompreechachai J."/>
            <person name="Duangmal K."/>
        </authorList>
    </citation>
    <scope>NUCLEOTIDE SEQUENCE [LARGE SCALE GENOMIC DNA]</scope>
    <source>
        <strain evidence="2 3">KCTC 19886</strain>
    </source>
</reference>
<name>A0ABV3PBN2_9ACTN</name>
<protein>
    <recommendedName>
        <fullName evidence="4">PknH-like protein</fullName>
    </recommendedName>
</protein>
<dbReference type="Proteomes" id="UP001555826">
    <property type="component" value="Unassembled WGS sequence"/>
</dbReference>
<sequence>MPDRPDHLRGPGADGSQDPAIELLLAAFDRDVRTRPVNEPRLAAGTRARLRHRRRVRRVQIAATALAVAASVGVAVSLWPGSTPTVSTTPIAQSPSESPAGEARMDVVAYDLPDMSRARAVLPSGGTLTNLGGVADQSRAETPLAGPVMCSGDSGESFAVQDWGIAGRQFQWHDDTVAQREDTLVVSGWPTGTGADVFRAATAGSLPCEMSGQLTPVDLAVPGAEQTWAAVADLGGPAAYLTGSVQVGDLIVSASLPAATPLAATARSGELSAVLRAAVDDLRASDLPAVDGR</sequence>
<organism evidence="2 3">
    <name type="scientific">Kineococcus endophyticus</name>
    <dbReference type="NCBI Taxonomy" id="1181883"/>
    <lineage>
        <taxon>Bacteria</taxon>
        <taxon>Bacillati</taxon>
        <taxon>Actinomycetota</taxon>
        <taxon>Actinomycetes</taxon>
        <taxon>Kineosporiales</taxon>
        <taxon>Kineosporiaceae</taxon>
        <taxon>Kineococcus</taxon>
    </lineage>
</organism>
<keyword evidence="1" id="KW-0812">Transmembrane</keyword>